<feature type="repeat" description="PPR" evidence="3">
    <location>
        <begin position="555"/>
        <end position="589"/>
    </location>
</feature>
<feature type="repeat" description="PPR" evidence="3">
    <location>
        <begin position="450"/>
        <end position="484"/>
    </location>
</feature>
<dbReference type="PANTHER" id="PTHR47447:SF28">
    <property type="entry name" value="PENTACOTRIPEPTIDE-REPEAT REGION OF PRORP DOMAIN-CONTAINING PROTEIN"/>
    <property type="match status" value="1"/>
</dbReference>
<dbReference type="InterPro" id="IPR011990">
    <property type="entry name" value="TPR-like_helical_dom_sf"/>
</dbReference>
<dbReference type="Pfam" id="PF13041">
    <property type="entry name" value="PPR_2"/>
    <property type="match status" value="5"/>
</dbReference>
<evidence type="ECO:0000256" key="1">
    <source>
        <dbReference type="ARBA" id="ARBA00007626"/>
    </source>
</evidence>
<gene>
    <name evidence="4" type="ORF">Sangu_2088200</name>
</gene>
<sequence length="660" mass="75614">MVQHLRHLFRRGYATNYTGKVLTTTNKGRFSAIEVSVSAPTLISDVRGYPLPRRDLICKVTKILQSKSAASSPDPFLDLSEFLQTVTVIPTPSEVSEILKSLKSPTLALEFFHFCPSHIRNFRHDAFTYNRILLILSKSSLPDKIDQMKEIINLMEKLGTLGNISTINILIGAFDGVDGLEKCLDLVKKWDLRFTCYTYKCLLQAYLRADDLNRALQVYREVRRKGYKLDRFGYNMLLHSLAKDEKIKYLQGRKKKYLCMTHETVFWLLKASITTSCQVDQVYQVFEDMKKKHCEPDEYTYTILIRMIGRLGQPNEALALFHEMLSKGCNANSMTYNTVIEALAKSRMVDKTMSHSQCFGCRGTACRMDEVIEISSKYTNRSIYGYLVRMLNKLGHATEAHRLFCNMWRFHDKGDRDAYFSMLESLCKTGKVTEAIDMLSKTHEKGIMTDTFMYNTVFSALGKQKQIAHLLDLYEKMKQDGPKPDIFTYNIMISSFGRAGRVDDAVRIFEELENSDCKPDVVSYNSLINCLGKNGDLDEAHMRFKEMQERGMNPDVVTYSTLIECFGKTDKVEMAYSLFEEMLAEGCCPNIVTYNILLDCLEKSGRTADAVDLYSKLKEQGLTPDSITYAILERLQSGSQRTRRIRRQSPITGWVVSPLR</sequence>
<dbReference type="NCBIfam" id="TIGR00756">
    <property type="entry name" value="PPR"/>
    <property type="match status" value="7"/>
</dbReference>
<dbReference type="SUPFAM" id="SSF48452">
    <property type="entry name" value="TPR-like"/>
    <property type="match status" value="1"/>
</dbReference>
<accession>A0AAW2LJA2</accession>
<organism evidence="4">
    <name type="scientific">Sesamum angustifolium</name>
    <dbReference type="NCBI Taxonomy" id="2727405"/>
    <lineage>
        <taxon>Eukaryota</taxon>
        <taxon>Viridiplantae</taxon>
        <taxon>Streptophyta</taxon>
        <taxon>Embryophyta</taxon>
        <taxon>Tracheophyta</taxon>
        <taxon>Spermatophyta</taxon>
        <taxon>Magnoliopsida</taxon>
        <taxon>eudicotyledons</taxon>
        <taxon>Gunneridae</taxon>
        <taxon>Pentapetalae</taxon>
        <taxon>asterids</taxon>
        <taxon>lamiids</taxon>
        <taxon>Lamiales</taxon>
        <taxon>Pedaliaceae</taxon>
        <taxon>Sesamum</taxon>
    </lineage>
</organism>
<protein>
    <submittedName>
        <fullName evidence="4">Pentatricopeptide repeat-containing protein, mitochondrial</fullName>
    </submittedName>
</protein>
<reference evidence="4" key="2">
    <citation type="journal article" date="2024" name="Plant">
        <title>Genomic evolution and insights into agronomic trait innovations of Sesamum species.</title>
        <authorList>
            <person name="Miao H."/>
            <person name="Wang L."/>
            <person name="Qu L."/>
            <person name="Liu H."/>
            <person name="Sun Y."/>
            <person name="Le M."/>
            <person name="Wang Q."/>
            <person name="Wei S."/>
            <person name="Zheng Y."/>
            <person name="Lin W."/>
            <person name="Duan Y."/>
            <person name="Cao H."/>
            <person name="Xiong S."/>
            <person name="Wang X."/>
            <person name="Wei L."/>
            <person name="Li C."/>
            <person name="Ma Q."/>
            <person name="Ju M."/>
            <person name="Zhao R."/>
            <person name="Li G."/>
            <person name="Mu C."/>
            <person name="Tian Q."/>
            <person name="Mei H."/>
            <person name="Zhang T."/>
            <person name="Gao T."/>
            <person name="Zhang H."/>
        </authorList>
    </citation>
    <scope>NUCLEOTIDE SEQUENCE</scope>
    <source>
        <strain evidence="4">G01</strain>
    </source>
</reference>
<evidence type="ECO:0000256" key="3">
    <source>
        <dbReference type="PROSITE-ProRule" id="PRU00708"/>
    </source>
</evidence>
<comment type="caution">
    <text evidence="4">The sequence shown here is derived from an EMBL/GenBank/DDBJ whole genome shotgun (WGS) entry which is preliminary data.</text>
</comment>
<name>A0AAW2LJA2_9LAMI</name>
<dbReference type="Pfam" id="PF01535">
    <property type="entry name" value="PPR"/>
    <property type="match status" value="2"/>
</dbReference>
<dbReference type="AlphaFoldDB" id="A0AAW2LJA2"/>
<proteinExistence type="inferred from homology"/>
<feature type="repeat" description="PPR" evidence="3">
    <location>
        <begin position="520"/>
        <end position="554"/>
    </location>
</feature>
<dbReference type="EMBL" id="JACGWK010000013">
    <property type="protein sequence ID" value="KAL0319320.1"/>
    <property type="molecule type" value="Genomic_DNA"/>
</dbReference>
<evidence type="ECO:0000313" key="4">
    <source>
        <dbReference type="EMBL" id="KAL0319320.1"/>
    </source>
</evidence>
<dbReference type="PANTHER" id="PTHR47447">
    <property type="entry name" value="OS03G0856100 PROTEIN"/>
    <property type="match status" value="1"/>
</dbReference>
<dbReference type="PROSITE" id="PS51375">
    <property type="entry name" value="PPR"/>
    <property type="match status" value="8"/>
</dbReference>
<feature type="repeat" description="PPR" evidence="3">
    <location>
        <begin position="485"/>
        <end position="519"/>
    </location>
</feature>
<dbReference type="Gene3D" id="1.25.40.10">
    <property type="entry name" value="Tetratricopeptide repeat domain"/>
    <property type="match status" value="4"/>
</dbReference>
<keyword evidence="2" id="KW-0677">Repeat</keyword>
<comment type="similarity">
    <text evidence="1">Belongs to the PPR family. P subfamily.</text>
</comment>
<reference evidence="4" key="1">
    <citation type="submission" date="2020-06" db="EMBL/GenBank/DDBJ databases">
        <authorList>
            <person name="Li T."/>
            <person name="Hu X."/>
            <person name="Zhang T."/>
            <person name="Song X."/>
            <person name="Zhang H."/>
            <person name="Dai N."/>
            <person name="Sheng W."/>
            <person name="Hou X."/>
            <person name="Wei L."/>
        </authorList>
    </citation>
    <scope>NUCLEOTIDE SEQUENCE</scope>
    <source>
        <strain evidence="4">G01</strain>
        <tissue evidence="4">Leaf</tissue>
    </source>
</reference>
<feature type="repeat" description="PPR" evidence="3">
    <location>
        <begin position="415"/>
        <end position="449"/>
    </location>
</feature>
<feature type="repeat" description="PPR" evidence="3">
    <location>
        <begin position="590"/>
        <end position="624"/>
    </location>
</feature>
<dbReference type="InterPro" id="IPR002885">
    <property type="entry name" value="PPR_rpt"/>
</dbReference>
<feature type="repeat" description="PPR" evidence="3">
    <location>
        <begin position="297"/>
        <end position="331"/>
    </location>
</feature>
<feature type="repeat" description="PPR" evidence="3">
    <location>
        <begin position="195"/>
        <end position="229"/>
    </location>
</feature>
<evidence type="ECO:0000256" key="2">
    <source>
        <dbReference type="ARBA" id="ARBA00022737"/>
    </source>
</evidence>